<gene>
    <name evidence="1" type="ORF">SMD44_07807</name>
</gene>
<dbReference type="AlphaFoldDB" id="A0A1Z1WPJ6"/>
<dbReference type="KEGG" id="salf:SMD44_07807"/>
<sequence>MQTSASGVPAKLAAVIDALAVFRFADTALTSRTIDRSVEFVLTRIMRAWIR</sequence>
<dbReference type="Proteomes" id="UP000195880">
    <property type="component" value="Chromosome"/>
</dbReference>
<accession>A0A1Z1WPJ6</accession>
<evidence type="ECO:0000313" key="2">
    <source>
        <dbReference type="Proteomes" id="UP000195880"/>
    </source>
</evidence>
<evidence type="ECO:0000313" key="1">
    <source>
        <dbReference type="EMBL" id="ARX88320.1"/>
    </source>
</evidence>
<reference evidence="1 2" key="1">
    <citation type="submission" date="2017-05" db="EMBL/GenBank/DDBJ databases">
        <title>Streptomyces alboflavus Genome sequencing and assembly.</title>
        <authorList>
            <person name="Wang Y."/>
            <person name="Du B."/>
            <person name="Ding Y."/>
            <person name="Liu H."/>
            <person name="Hou Q."/>
            <person name="Liu K."/>
            <person name="Wang C."/>
            <person name="Yao L."/>
        </authorList>
    </citation>
    <scope>NUCLEOTIDE SEQUENCE [LARGE SCALE GENOMIC DNA]</scope>
    <source>
        <strain evidence="1 2">MDJK44</strain>
    </source>
</reference>
<proteinExistence type="predicted"/>
<keyword evidence="2" id="KW-1185">Reference proteome</keyword>
<protein>
    <submittedName>
        <fullName evidence="1">Uncharacterized protein</fullName>
    </submittedName>
</protein>
<name>A0A1Z1WPJ6_9ACTN</name>
<organism evidence="1 2">
    <name type="scientific">Streptomyces alboflavus</name>
    <dbReference type="NCBI Taxonomy" id="67267"/>
    <lineage>
        <taxon>Bacteria</taxon>
        <taxon>Bacillati</taxon>
        <taxon>Actinomycetota</taxon>
        <taxon>Actinomycetes</taxon>
        <taxon>Kitasatosporales</taxon>
        <taxon>Streptomycetaceae</taxon>
        <taxon>Streptomyces</taxon>
    </lineage>
</organism>
<dbReference type="EMBL" id="CP021748">
    <property type="protein sequence ID" value="ARX88320.1"/>
    <property type="molecule type" value="Genomic_DNA"/>
</dbReference>